<proteinExistence type="predicted"/>
<dbReference type="RefSeq" id="WP_345643456.1">
    <property type="nucleotide sequence ID" value="NZ_BAABEP010000007.1"/>
</dbReference>
<evidence type="ECO:0000313" key="3">
    <source>
        <dbReference type="EMBL" id="GAA3720544.1"/>
    </source>
</evidence>
<keyword evidence="2" id="KW-0472">Membrane</keyword>
<keyword evidence="4" id="KW-1185">Reference proteome</keyword>
<protein>
    <submittedName>
        <fullName evidence="3">ABC transporter permease subunit</fullName>
    </submittedName>
</protein>
<evidence type="ECO:0000256" key="1">
    <source>
        <dbReference type="SAM" id="MobiDB-lite"/>
    </source>
</evidence>
<feature type="transmembrane region" description="Helical" evidence="2">
    <location>
        <begin position="139"/>
        <end position="163"/>
    </location>
</feature>
<keyword evidence="2" id="KW-1133">Transmembrane helix</keyword>
<feature type="transmembrane region" description="Helical" evidence="2">
    <location>
        <begin position="263"/>
        <end position="283"/>
    </location>
</feature>
<comment type="caution">
    <text evidence="3">The sequence shown here is derived from an EMBL/GenBank/DDBJ whole genome shotgun (WGS) entry which is preliminary data.</text>
</comment>
<feature type="transmembrane region" description="Helical" evidence="2">
    <location>
        <begin position="91"/>
        <end position="111"/>
    </location>
</feature>
<reference evidence="4" key="1">
    <citation type="journal article" date="2019" name="Int. J. Syst. Evol. Microbiol.">
        <title>The Global Catalogue of Microorganisms (GCM) 10K type strain sequencing project: providing services to taxonomists for standard genome sequencing and annotation.</title>
        <authorList>
            <consortium name="The Broad Institute Genomics Platform"/>
            <consortium name="The Broad Institute Genome Sequencing Center for Infectious Disease"/>
            <person name="Wu L."/>
            <person name="Ma J."/>
        </authorList>
    </citation>
    <scope>NUCLEOTIDE SEQUENCE [LARGE SCALE GENOMIC DNA]</scope>
    <source>
        <strain evidence="4">JCM 30846</strain>
    </source>
</reference>
<evidence type="ECO:0000313" key="4">
    <source>
        <dbReference type="Proteomes" id="UP001499884"/>
    </source>
</evidence>
<feature type="transmembrane region" description="Helical" evidence="2">
    <location>
        <begin position="50"/>
        <end position="71"/>
    </location>
</feature>
<name>A0ABP7EQV6_9ACTN</name>
<organism evidence="3 4">
    <name type="scientific">Streptomyces tremellae</name>
    <dbReference type="NCBI Taxonomy" id="1124239"/>
    <lineage>
        <taxon>Bacteria</taxon>
        <taxon>Bacillati</taxon>
        <taxon>Actinomycetota</taxon>
        <taxon>Actinomycetes</taxon>
        <taxon>Kitasatosporales</taxon>
        <taxon>Streptomycetaceae</taxon>
        <taxon>Streptomyces</taxon>
    </lineage>
</organism>
<feature type="transmembrane region" description="Helical" evidence="2">
    <location>
        <begin position="175"/>
        <end position="199"/>
    </location>
</feature>
<accession>A0ABP7EQV6</accession>
<gene>
    <name evidence="3" type="ORF">GCM10023082_17450</name>
</gene>
<keyword evidence="2" id="KW-0812">Transmembrane</keyword>
<sequence>MTAPYPSHPEQDRAPLPQDGYVSPVPERRAHLGDAVVAEWTKIRSLRSTMWSLGGMVLLVLGTGVLVAWGVAATSGPRTEELRPGGTAVSFGLFGVLLGGMCVITLGVMTFSGEFSTGLIRTTLTACPSRARVLAAKAAVYFTLVFTLMLALTLVVGVLQLVILDAVSPSTGQWVSATVGVSLYMALLGVLSQALGVLVKHGAGAITAMLGVVLLPLVMAMFLSSSLPGVSGALLRYSIPSQLASFYPGLGSFGDGGGPTGWVSLWILLGVTALGLAGAYAALDRRDT</sequence>
<feature type="region of interest" description="Disordered" evidence="1">
    <location>
        <begin position="1"/>
        <end position="20"/>
    </location>
</feature>
<dbReference type="EMBL" id="BAABEP010000007">
    <property type="protein sequence ID" value="GAA3720544.1"/>
    <property type="molecule type" value="Genomic_DNA"/>
</dbReference>
<dbReference type="Proteomes" id="UP001499884">
    <property type="component" value="Unassembled WGS sequence"/>
</dbReference>
<feature type="transmembrane region" description="Helical" evidence="2">
    <location>
        <begin position="206"/>
        <end position="227"/>
    </location>
</feature>
<evidence type="ECO:0000256" key="2">
    <source>
        <dbReference type="SAM" id="Phobius"/>
    </source>
</evidence>